<feature type="domain" description="DUF4815" evidence="1">
    <location>
        <begin position="12"/>
        <end position="578"/>
    </location>
</feature>
<keyword evidence="3" id="KW-1185">Reference proteome</keyword>
<evidence type="ECO:0000313" key="2">
    <source>
        <dbReference type="EMBL" id="MBB4042010.1"/>
    </source>
</evidence>
<dbReference type="RefSeq" id="WP_035459281.1">
    <property type="nucleotide sequence ID" value="NZ_JACIDC010000018.1"/>
</dbReference>
<dbReference type="Pfam" id="PF16075">
    <property type="entry name" value="DUF4815"/>
    <property type="match status" value="1"/>
</dbReference>
<comment type="caution">
    <text evidence="2">The sequence shown here is derived from an EMBL/GenBank/DDBJ whole genome shotgun (WGS) entry which is preliminary data.</text>
</comment>
<dbReference type="EMBL" id="JACIDC010000018">
    <property type="protein sequence ID" value="MBB4042010.1"/>
    <property type="molecule type" value="Genomic_DNA"/>
</dbReference>
<proteinExistence type="predicted"/>
<evidence type="ECO:0000313" key="3">
    <source>
        <dbReference type="Proteomes" id="UP000519439"/>
    </source>
</evidence>
<gene>
    <name evidence="2" type="ORF">GGR34_003695</name>
</gene>
<evidence type="ECO:0000259" key="1">
    <source>
        <dbReference type="Pfam" id="PF16075"/>
    </source>
</evidence>
<protein>
    <recommendedName>
        <fullName evidence="1">DUF4815 domain-containing protein</fullName>
    </recommendedName>
</protein>
<dbReference type="InterPro" id="IPR032096">
    <property type="entry name" value="DUF4815"/>
</dbReference>
<name>A0A7W6IJI7_9HYPH</name>
<organism evidence="2 3">
    <name type="scientific">Microvirga flocculans</name>
    <dbReference type="NCBI Taxonomy" id="217168"/>
    <lineage>
        <taxon>Bacteria</taxon>
        <taxon>Pseudomonadati</taxon>
        <taxon>Pseudomonadota</taxon>
        <taxon>Alphaproteobacteria</taxon>
        <taxon>Hyphomicrobiales</taxon>
        <taxon>Methylobacteriaceae</taxon>
        <taxon>Microvirga</taxon>
    </lineage>
</organism>
<accession>A0A7W6IJI7</accession>
<dbReference type="AlphaFoldDB" id="A0A7W6IJI7"/>
<reference evidence="2 3" key="1">
    <citation type="submission" date="2020-08" db="EMBL/GenBank/DDBJ databases">
        <title>Genomic Encyclopedia of Type Strains, Phase IV (KMG-IV): sequencing the most valuable type-strain genomes for metagenomic binning, comparative biology and taxonomic classification.</title>
        <authorList>
            <person name="Goeker M."/>
        </authorList>
    </citation>
    <scope>NUCLEOTIDE SEQUENCE [LARGE SCALE GENOMIC DNA]</scope>
    <source>
        <strain evidence="2 3">DSM 15743</strain>
    </source>
</reference>
<sequence>MAHEHSSGLPAAYDRTPAKPTWSEVVFREDQIAQGAELNELQALERRRNRRVGNLIARDGDRISGADIVVDPETGAVGLAPGEIYIAGDVLPVAAASFTGVAMTGEVRIGVRLQRTVITEAEDPSLLGLHPGTESEGEPGAARIAKNLVWAIEGDAQAGEFAAVYLIKDGAVIDQTPPPALSGVLAVLSVYDKDANGNYIVDGCEVLPLGKSGPAQVFSIGAGTANIQGFKRIRESSIRHAETEAPDVESIAAEPHTFTGPDNGTATIAVSRPPIANVSSVIVVKRTTETVTRGPIAGGSDDLQFSSVVEIESIVYGGTTVPASAYALAGDAVSWAPGGTEPAANSTYSVTYLYNAAVTPDAATDTTVTVSGGVNNRPVLISYTSKLPRIDLLCMDITGRPAYVKGISARNGGLPPIAPSNLLKLAEVHNTWLGTPTVISNGTRNYTYDEQRRLFDRLITILDQFDRSESERDILAREPVSKKGIFTDTFVDDFYRDQGAPQTAAINQGVLQLAIDDVLTQLCGTSIMTLSYTEEIVVRQDKRTSSMKINPYDNFTVMPAGLKLAPAVDFWTEEQTQWTSPVTREFTAAPKQPPGRTTINEVTQIRRVNAVNLRQIPVTLSIEGFGAGENLATATFDGVSIKPAGTQTADAQGRITFTFTIPANIPVGRRLVRVTGAAGSFAQAIFVGEGTIDIATMRRVTLVARAAPTKKEPESSTPVSRNVAIINQITNPVVETREQGDGDPGRDPLAQTFTLPEPRHILGVNFRFTAIGDRSKGVRVQLARVANGFPTNEVLAEAFVNMQVPQVGDLVQARFDAPVFCPADREFCFVILTADATHAVAVSKLGDIDTATQTRVASQPYTVGVLLSSANRLTWTAHQDMDLHFQVVAAKFAPVTRAVDLWTGEFEDISDVLVRGAVEIPTDAARFRYELVRTSGQVIPLTPGQTWEFAEYVNEQVTLRAVFEGSETISPVLYPGTLLVGGRIRESGTYITRLFPMGSAVKVAALFAAFLPAGSTVTVECDGGNGSWQALTAAGSDVLGGGWIEPKYERASFTAAQGRVRITLAGGPGARIAIARLRAYSV</sequence>
<dbReference type="Proteomes" id="UP000519439">
    <property type="component" value="Unassembled WGS sequence"/>
</dbReference>